<reference evidence="4" key="1">
    <citation type="journal article" date="2019" name="Int. J. Syst. Evol. Microbiol.">
        <title>The Global Catalogue of Microorganisms (GCM) 10K type strain sequencing project: providing services to taxonomists for standard genome sequencing and annotation.</title>
        <authorList>
            <consortium name="The Broad Institute Genomics Platform"/>
            <consortium name="The Broad Institute Genome Sequencing Center for Infectious Disease"/>
            <person name="Wu L."/>
            <person name="Ma J."/>
        </authorList>
    </citation>
    <scope>NUCLEOTIDE SEQUENCE [LARGE SCALE GENOMIC DNA]</scope>
    <source>
        <strain evidence="4">CCM 7043</strain>
    </source>
</reference>
<organism evidence="3 4">
    <name type="scientific">Pseudonocardia yunnanensis</name>
    <dbReference type="NCBI Taxonomy" id="58107"/>
    <lineage>
        <taxon>Bacteria</taxon>
        <taxon>Bacillati</taxon>
        <taxon>Actinomycetota</taxon>
        <taxon>Actinomycetes</taxon>
        <taxon>Pseudonocardiales</taxon>
        <taxon>Pseudonocardiaceae</taxon>
        <taxon>Pseudonocardia</taxon>
    </lineage>
</organism>
<evidence type="ECO:0000313" key="3">
    <source>
        <dbReference type="EMBL" id="MFD1521419.1"/>
    </source>
</evidence>
<sequence length="145" mass="16216">MQAARRNVTDWDEFNTRIINEFRANEGRVAESDGHPTILIHHIGAKSGTERVTPLASFPEDGGTMLIIASKAGSPTNPDWYHNVKANPTFTVETGTETFLVHAEEVVGPERDEIFARVAADRPNFDEYQQKTTRTIPILRLTRVA</sequence>
<gene>
    <name evidence="3" type="ORF">ACFSJD_28235</name>
</gene>
<accession>A0ABW4F1S6</accession>
<dbReference type="Gene3D" id="2.30.110.10">
    <property type="entry name" value="Electron Transport, Fmn-binding Protein, Chain A"/>
    <property type="match status" value="1"/>
</dbReference>
<dbReference type="PANTHER" id="PTHR39428">
    <property type="entry name" value="F420H(2)-DEPENDENT QUINONE REDUCTASE RV1261C"/>
    <property type="match status" value="1"/>
</dbReference>
<evidence type="ECO:0000256" key="1">
    <source>
        <dbReference type="ARBA" id="ARBA00008710"/>
    </source>
</evidence>
<evidence type="ECO:0000256" key="2">
    <source>
        <dbReference type="ARBA" id="ARBA00049106"/>
    </source>
</evidence>
<dbReference type="Proteomes" id="UP001597114">
    <property type="component" value="Unassembled WGS sequence"/>
</dbReference>
<name>A0ABW4F1S6_9PSEU</name>
<dbReference type="Pfam" id="PF04075">
    <property type="entry name" value="F420H2_quin_red"/>
    <property type="match status" value="1"/>
</dbReference>
<dbReference type="PANTHER" id="PTHR39428:SF1">
    <property type="entry name" value="F420H(2)-DEPENDENT QUINONE REDUCTASE RV1261C"/>
    <property type="match status" value="1"/>
</dbReference>
<dbReference type="InterPro" id="IPR012349">
    <property type="entry name" value="Split_barrel_FMN-bd"/>
</dbReference>
<dbReference type="NCBIfam" id="TIGR00026">
    <property type="entry name" value="hi_GC_TIGR00026"/>
    <property type="match status" value="1"/>
</dbReference>
<dbReference type="EMBL" id="JBHUCO010000034">
    <property type="protein sequence ID" value="MFD1521419.1"/>
    <property type="molecule type" value="Genomic_DNA"/>
</dbReference>
<comment type="similarity">
    <text evidence="1">Belongs to the F420H(2)-dependent quinone reductase family.</text>
</comment>
<comment type="catalytic activity">
    <reaction evidence="2">
        <text>oxidized coenzyme F420-(gamma-L-Glu)(n) + a quinol + H(+) = reduced coenzyme F420-(gamma-L-Glu)(n) + a quinone</text>
        <dbReference type="Rhea" id="RHEA:39663"/>
        <dbReference type="Rhea" id="RHEA-COMP:12939"/>
        <dbReference type="Rhea" id="RHEA-COMP:14378"/>
        <dbReference type="ChEBI" id="CHEBI:15378"/>
        <dbReference type="ChEBI" id="CHEBI:24646"/>
        <dbReference type="ChEBI" id="CHEBI:132124"/>
        <dbReference type="ChEBI" id="CHEBI:133980"/>
        <dbReference type="ChEBI" id="CHEBI:139511"/>
    </reaction>
</comment>
<dbReference type="InterPro" id="IPR004378">
    <property type="entry name" value="F420H2_quin_Rdtase"/>
</dbReference>
<dbReference type="RefSeq" id="WP_344724499.1">
    <property type="nucleotide sequence ID" value="NZ_BAAAUS010000025.1"/>
</dbReference>
<protein>
    <submittedName>
        <fullName evidence="3">Nitroreductase family deazaflavin-dependent oxidoreductase</fullName>
    </submittedName>
</protein>
<evidence type="ECO:0000313" key="4">
    <source>
        <dbReference type="Proteomes" id="UP001597114"/>
    </source>
</evidence>
<keyword evidence="4" id="KW-1185">Reference proteome</keyword>
<comment type="caution">
    <text evidence="3">The sequence shown here is derived from an EMBL/GenBank/DDBJ whole genome shotgun (WGS) entry which is preliminary data.</text>
</comment>
<proteinExistence type="inferred from homology"/>